<evidence type="ECO:0000256" key="1">
    <source>
        <dbReference type="SAM" id="MobiDB-lite"/>
    </source>
</evidence>
<feature type="region of interest" description="Disordered" evidence="1">
    <location>
        <begin position="312"/>
        <end position="337"/>
    </location>
</feature>
<evidence type="ECO:0008006" key="4">
    <source>
        <dbReference type="Google" id="ProtNLM"/>
    </source>
</evidence>
<keyword evidence="3" id="KW-1185">Reference proteome</keyword>
<proteinExistence type="predicted"/>
<evidence type="ECO:0000313" key="2">
    <source>
        <dbReference type="Ensembl" id="ENSCCEP00000013201.1"/>
    </source>
</evidence>
<reference evidence="2" key="1">
    <citation type="submission" date="2025-08" db="UniProtKB">
        <authorList>
            <consortium name="Ensembl"/>
        </authorList>
    </citation>
    <scope>IDENTIFICATION</scope>
</reference>
<sequence length="337" mass="39265">MYPLYDGEDLRSLMRVHTNINPTCFDHTKLETCQEEGKTYWITRNTASFRQRLLGECPVGESWLCFEQEGLNDVIKEKQLKIKKGDLDETRGKNLFIDLMERISRELNLTNCWVCGNTQMSDIWPWEGISLAPLDILRWKLTEQKPQTGNRGREQWDLKARVIGEECIKRTGKRYKTPVGKMACKRYLTVKDSGSRWIPQEPNRYWATGRKERGCIYHEGYKLHECAEKGINPFWGLRELSKYWEHPTDTQDTFWKAPEYLFWICGSTAYTHLPGDWAGSCTIGIIKPAFFLLPKKSGSYLGVPLYDNLKKKKGQSKEEACKEPRKQSEMEGEDLDP</sequence>
<evidence type="ECO:0000313" key="3">
    <source>
        <dbReference type="Proteomes" id="UP000694410"/>
    </source>
</evidence>
<feature type="compositionally biased region" description="Basic and acidic residues" evidence="1">
    <location>
        <begin position="315"/>
        <end position="329"/>
    </location>
</feature>
<dbReference type="InterPro" id="IPR018154">
    <property type="entry name" value="TLV/ENV_coat_polyprotein"/>
</dbReference>
<protein>
    <recommendedName>
        <fullName evidence="4">ENR1 protein</fullName>
    </recommendedName>
</protein>
<dbReference type="PANTHER" id="PTHR10424">
    <property type="entry name" value="VIRAL ENVELOPE PROTEIN"/>
    <property type="match status" value="1"/>
</dbReference>
<dbReference type="Proteomes" id="UP000694410">
    <property type="component" value="Unplaced"/>
</dbReference>
<organism evidence="2 3">
    <name type="scientific">Cyanistes caeruleus</name>
    <name type="common">Eurasian blue tit</name>
    <name type="synonym">Parus caeruleus</name>
    <dbReference type="NCBI Taxonomy" id="156563"/>
    <lineage>
        <taxon>Eukaryota</taxon>
        <taxon>Metazoa</taxon>
        <taxon>Chordata</taxon>
        <taxon>Craniata</taxon>
        <taxon>Vertebrata</taxon>
        <taxon>Euteleostomi</taxon>
        <taxon>Archelosauria</taxon>
        <taxon>Archosauria</taxon>
        <taxon>Dinosauria</taxon>
        <taxon>Saurischia</taxon>
        <taxon>Theropoda</taxon>
        <taxon>Coelurosauria</taxon>
        <taxon>Aves</taxon>
        <taxon>Neognathae</taxon>
        <taxon>Neoaves</taxon>
        <taxon>Telluraves</taxon>
        <taxon>Australaves</taxon>
        <taxon>Passeriformes</taxon>
        <taxon>Paridae</taxon>
        <taxon>Cyanistes</taxon>
    </lineage>
</organism>
<accession>A0A8C0UUH7</accession>
<name>A0A8C0UUH7_CYACU</name>
<dbReference type="Ensembl" id="ENSCCET00000020556.1">
    <property type="protein sequence ID" value="ENSCCEP00000013201.1"/>
    <property type="gene ID" value="ENSCCEG00000012699.1"/>
</dbReference>
<reference evidence="2" key="2">
    <citation type="submission" date="2025-09" db="UniProtKB">
        <authorList>
            <consortium name="Ensembl"/>
        </authorList>
    </citation>
    <scope>IDENTIFICATION</scope>
</reference>
<dbReference type="AlphaFoldDB" id="A0A8C0UUH7"/>